<evidence type="ECO:0000256" key="1">
    <source>
        <dbReference type="SAM" id="Phobius"/>
    </source>
</evidence>
<feature type="transmembrane region" description="Helical" evidence="1">
    <location>
        <begin position="52"/>
        <end position="70"/>
    </location>
</feature>
<keyword evidence="1" id="KW-0812">Transmembrane</keyword>
<organism evidence="2 3">
    <name type="scientific">Flavobacterium saliperosum</name>
    <dbReference type="NCBI Taxonomy" id="329186"/>
    <lineage>
        <taxon>Bacteria</taxon>
        <taxon>Pseudomonadati</taxon>
        <taxon>Bacteroidota</taxon>
        <taxon>Flavobacteriia</taxon>
        <taxon>Flavobacteriales</taxon>
        <taxon>Flavobacteriaceae</taxon>
        <taxon>Flavobacterium</taxon>
    </lineage>
</organism>
<dbReference type="EMBL" id="FMTY01000001">
    <property type="protein sequence ID" value="SCX00064.1"/>
    <property type="molecule type" value="Genomic_DNA"/>
</dbReference>
<feature type="transmembrane region" description="Helical" evidence="1">
    <location>
        <begin position="7"/>
        <end position="32"/>
    </location>
</feature>
<proteinExistence type="predicted"/>
<dbReference type="STRING" id="329186.SAMN02927925_00088"/>
<dbReference type="Proteomes" id="UP000182124">
    <property type="component" value="Unassembled WGS sequence"/>
</dbReference>
<keyword evidence="1" id="KW-1133">Transmembrane helix</keyword>
<reference evidence="2 3" key="1">
    <citation type="submission" date="2016-10" db="EMBL/GenBank/DDBJ databases">
        <authorList>
            <person name="de Groot N.N."/>
        </authorList>
    </citation>
    <scope>NUCLEOTIDE SEQUENCE [LARGE SCALE GENOMIC DNA]</scope>
    <source>
        <strain evidence="2 3">CGMCC 1.3801</strain>
    </source>
</reference>
<sequence length="76" mass="8993">MKIFKFIFGAVLIFISSCFLFMFLTRVFVYVFPNTRINDYGEVVYVMPTSQMLSSFVIATIFFVVSVVFFHKKYCR</sequence>
<gene>
    <name evidence="2" type="ORF">SAMN02927925_00088</name>
</gene>
<name>A0A1G4V2B1_9FLAO</name>
<evidence type="ECO:0000313" key="2">
    <source>
        <dbReference type="EMBL" id="SCX00064.1"/>
    </source>
</evidence>
<dbReference type="PROSITE" id="PS51257">
    <property type="entry name" value="PROKAR_LIPOPROTEIN"/>
    <property type="match status" value="1"/>
</dbReference>
<accession>A0A1G4V2B1</accession>
<dbReference type="AlphaFoldDB" id="A0A1G4V2B1"/>
<protein>
    <submittedName>
        <fullName evidence="2">Uncharacterized protein</fullName>
    </submittedName>
</protein>
<keyword evidence="1" id="KW-0472">Membrane</keyword>
<evidence type="ECO:0000313" key="3">
    <source>
        <dbReference type="Proteomes" id="UP000182124"/>
    </source>
</evidence>